<keyword evidence="1" id="KW-0560">Oxidoreductase</keyword>
<accession>U2R6I9</accession>
<sequence>MSTMTTPSIRPRVVVIGGGILGASTCAQLARGGADVTLVTAGSLADGASGRSIAWLNSSGDRTPEYHYLRLIALDRYRTWREQHPDSRGYLRFDGALKWAGEGESFRDTFAFERANGYDSIWVDRSEIARFAPDVDPASVAEEGAIFNAGEGWVSLPDLIAALIAEAVADGATVVERAGQARVDVVDGAAAGVILADGTRLAADHVVLATGPGVPAQLAALGVTVPDATPTAFVVFTEPVDAGVTTVLNTPRVAVRPTPDGRLVLDADWAEQSTSVADDGTITVPEESVAGLLREASKVLAGHPTLSAARIGAGLKPIPGDGEPVAGPVPSIPGLYALFTHSGATLGLALGELAAEEILTGTPSPVLETFRLDRFGADAQDDAVATGAWKPVLQK</sequence>
<dbReference type="InterPro" id="IPR006076">
    <property type="entry name" value="FAD-dep_OxRdtase"/>
</dbReference>
<comment type="caution">
    <text evidence="3">The sequence shown here is derived from an EMBL/GenBank/DDBJ whole genome shotgun (WGS) entry which is preliminary data.</text>
</comment>
<evidence type="ECO:0000256" key="1">
    <source>
        <dbReference type="ARBA" id="ARBA00023002"/>
    </source>
</evidence>
<dbReference type="PANTHER" id="PTHR13847">
    <property type="entry name" value="SARCOSINE DEHYDROGENASE-RELATED"/>
    <property type="match status" value="1"/>
</dbReference>
<dbReference type="HOGENOM" id="CLU_007884_4_0_11"/>
<dbReference type="GO" id="GO:0016491">
    <property type="term" value="F:oxidoreductase activity"/>
    <property type="evidence" value="ECO:0007669"/>
    <property type="project" value="UniProtKB-KW"/>
</dbReference>
<dbReference type="Gene3D" id="3.30.9.10">
    <property type="entry name" value="D-Amino Acid Oxidase, subunit A, domain 2"/>
    <property type="match status" value="1"/>
</dbReference>
<dbReference type="PATRIC" id="fig|1358026.3.peg.2362"/>
<dbReference type="AlphaFoldDB" id="U2R6I9"/>
<dbReference type="OrthoDB" id="4775411at2"/>
<dbReference type="Pfam" id="PF01266">
    <property type="entry name" value="DAO"/>
    <property type="match status" value="1"/>
</dbReference>
<reference evidence="3 4" key="1">
    <citation type="submission" date="2013-08" db="EMBL/GenBank/DDBJ databases">
        <authorList>
            <person name="Weinstock G."/>
            <person name="Sodergren E."/>
            <person name="Wylie T."/>
            <person name="Fulton L."/>
            <person name="Fulton R."/>
            <person name="Fronick C."/>
            <person name="O'Laughlin M."/>
            <person name="Godfrey J."/>
            <person name="Miner T."/>
            <person name="Herter B."/>
            <person name="Appelbaum E."/>
            <person name="Cordes M."/>
            <person name="Lek S."/>
            <person name="Wollam A."/>
            <person name="Pepin K.H."/>
            <person name="Palsikar V.B."/>
            <person name="Mitreva M."/>
            <person name="Wilson R.K."/>
        </authorList>
    </citation>
    <scope>NUCLEOTIDE SEQUENCE [LARGE SCALE GENOMIC DNA]</scope>
    <source>
        <strain evidence="3 4">ATCC 14665</strain>
    </source>
</reference>
<name>U2R6I9_LEIAQ</name>
<dbReference type="EMBL" id="AWVQ01000366">
    <property type="protein sequence ID" value="ERK70860.1"/>
    <property type="molecule type" value="Genomic_DNA"/>
</dbReference>
<dbReference type="SUPFAM" id="SSF51905">
    <property type="entry name" value="FAD/NAD(P)-binding domain"/>
    <property type="match status" value="1"/>
</dbReference>
<dbReference type="GO" id="GO:0005737">
    <property type="term" value="C:cytoplasm"/>
    <property type="evidence" value="ECO:0007669"/>
    <property type="project" value="TreeGrafter"/>
</dbReference>
<feature type="domain" description="FAD dependent oxidoreductase" evidence="2">
    <location>
        <begin position="12"/>
        <end position="356"/>
    </location>
</feature>
<dbReference type="PRINTS" id="PR00411">
    <property type="entry name" value="PNDRDTASEI"/>
</dbReference>
<organism evidence="3 4">
    <name type="scientific">Leifsonia aquatica ATCC 14665</name>
    <dbReference type="NCBI Taxonomy" id="1358026"/>
    <lineage>
        <taxon>Bacteria</taxon>
        <taxon>Bacillati</taxon>
        <taxon>Actinomycetota</taxon>
        <taxon>Actinomycetes</taxon>
        <taxon>Micrococcales</taxon>
        <taxon>Microbacteriaceae</taxon>
        <taxon>Leifsonia</taxon>
    </lineage>
</organism>
<dbReference type="Proteomes" id="UP000016605">
    <property type="component" value="Unassembled WGS sequence"/>
</dbReference>
<dbReference type="PANTHER" id="PTHR13847:SF289">
    <property type="entry name" value="GLYCINE OXIDASE"/>
    <property type="match status" value="1"/>
</dbReference>
<dbReference type="InterPro" id="IPR036188">
    <property type="entry name" value="FAD/NAD-bd_sf"/>
</dbReference>
<proteinExistence type="predicted"/>
<gene>
    <name evidence="3" type="ORF">N136_02782</name>
</gene>
<evidence type="ECO:0000313" key="3">
    <source>
        <dbReference type="EMBL" id="ERK70860.1"/>
    </source>
</evidence>
<evidence type="ECO:0000259" key="2">
    <source>
        <dbReference type="Pfam" id="PF01266"/>
    </source>
</evidence>
<evidence type="ECO:0000313" key="4">
    <source>
        <dbReference type="Proteomes" id="UP000016605"/>
    </source>
</evidence>
<protein>
    <submittedName>
        <fullName evidence="3">FAD dependent oxidoreductase</fullName>
    </submittedName>
</protein>
<dbReference type="Gene3D" id="3.50.50.60">
    <property type="entry name" value="FAD/NAD(P)-binding domain"/>
    <property type="match status" value="1"/>
</dbReference>